<evidence type="ECO:0000256" key="4">
    <source>
        <dbReference type="SAM" id="Phobius"/>
    </source>
</evidence>
<dbReference type="PRINTS" id="PR01410">
    <property type="entry name" value="CCBIOGENESIS"/>
</dbReference>
<dbReference type="AlphaFoldDB" id="A0A9X2PTM4"/>
<keyword evidence="2" id="KW-0201">Cytochrome c-type biogenesis</keyword>
<feature type="transmembrane region" description="Helical" evidence="4">
    <location>
        <begin position="794"/>
        <end position="814"/>
    </location>
</feature>
<feature type="transmembrane region" description="Helical" evidence="4">
    <location>
        <begin position="269"/>
        <end position="285"/>
    </location>
</feature>
<evidence type="ECO:0000256" key="1">
    <source>
        <dbReference type="ARBA" id="ARBA00009186"/>
    </source>
</evidence>
<feature type="transmembrane region" description="Helical" evidence="4">
    <location>
        <begin position="228"/>
        <end position="249"/>
    </location>
</feature>
<proteinExistence type="inferred from homology"/>
<dbReference type="GO" id="GO:0017004">
    <property type="term" value="P:cytochrome complex assembly"/>
    <property type="evidence" value="ECO:0007669"/>
    <property type="project" value="UniProtKB-KW"/>
</dbReference>
<dbReference type="RefSeq" id="WP_259079155.1">
    <property type="nucleotide sequence ID" value="NZ_JANTZP010000001.1"/>
</dbReference>
<feature type="transmembrane region" description="Helical" evidence="4">
    <location>
        <begin position="43"/>
        <end position="64"/>
    </location>
</feature>
<evidence type="ECO:0000259" key="6">
    <source>
        <dbReference type="Pfam" id="PF01578"/>
    </source>
</evidence>
<feature type="transmembrane region" description="Helical" evidence="4">
    <location>
        <begin position="536"/>
        <end position="556"/>
    </location>
</feature>
<feature type="domain" description="Cytochrome c-type biogenesis protein CcmF C-terminal" evidence="7">
    <location>
        <begin position="337"/>
        <end position="646"/>
    </location>
</feature>
<dbReference type="InterPro" id="IPR002541">
    <property type="entry name" value="Cyt_c_assembly"/>
</dbReference>
<accession>A0A9X2PTM4</accession>
<name>A0A9X2PTM4_9BACT</name>
<dbReference type="EMBL" id="JANUAU010000001">
    <property type="protein sequence ID" value="MCS3676309.1"/>
    <property type="molecule type" value="Genomic_DNA"/>
</dbReference>
<keyword evidence="4" id="KW-0472">Membrane</keyword>
<evidence type="ECO:0000256" key="2">
    <source>
        <dbReference type="ARBA" id="ARBA00022748"/>
    </source>
</evidence>
<evidence type="ECO:0000256" key="5">
    <source>
        <dbReference type="SAM" id="SignalP"/>
    </source>
</evidence>
<keyword evidence="4" id="KW-1133">Transmembrane helix</keyword>
<feature type="transmembrane region" description="Helical" evidence="4">
    <location>
        <begin position="503"/>
        <end position="524"/>
    </location>
</feature>
<comment type="caution">
    <text evidence="8">The sequence shown here is derived from an EMBL/GenBank/DDBJ whole genome shotgun (WGS) entry which is preliminary data.</text>
</comment>
<keyword evidence="5" id="KW-0732">Signal</keyword>
<feature type="domain" description="Cytochrome c assembly protein" evidence="6">
    <location>
        <begin position="95"/>
        <end position="315"/>
    </location>
</feature>
<feature type="transmembrane region" description="Helical" evidence="4">
    <location>
        <begin position="415"/>
        <end position="435"/>
    </location>
</feature>
<dbReference type="InterPro" id="IPR003567">
    <property type="entry name" value="Cyt_c_biogenesis"/>
</dbReference>
<feature type="transmembrane region" description="Helical" evidence="4">
    <location>
        <begin position="294"/>
        <end position="311"/>
    </location>
</feature>
<sequence>MLGTVGRLLLFAAFAASALSATAYFAAARGRDTEPLWNALGRVGWGVVTLTTTAAFGLLLYLLFTKQYQYAYVYKHVSNDLGWYYTFSALWEGQEGSFLLWIVYTSLVGGALLIWSSREYEAPLMTVFGLCQVFLVSMIVGLPVGPVEIGTTPFSGLAEAFPEAPVFQSNSGYVPPDGQGLNELLKNYWMAIHPPVLFLGFAAMTVPFAYAVSALWKRRYTEWVRRALPWTLFAIAVLGLAIAMGGYWAYETLSFGGYWAWDPVENASLVPWIVGVAALHAMLIQKKSGRGHKAALLLSVLAYMFVVYESFLTRSGILGDVSVHSFVDLGLYNQLLIWMAVIALVGFGLFAWRYRELPTPEHESYALSREFLMFCGVVLLTATATVIIVGTSAPILGHLVRDQPSAVPTDFYDRWTLPLAIGIAFLAGLGQLFWWGKMTVERINRALRVPITLATASTALVLFTAPFVARTIRPGRGSVSPATADAGLLSGLSGTWSVYGQSLLLLLLTFMAFFALYANGAVLWRIVRGNPRMAGGALSHVGFAILLLGVVGSAGLEDPLQVRGSNGEKRDYFVLMNGEPRTVDGYRMRYEGTERMETGRTAYRLNVEGPGGETFALKPVAYKSGDQWFQDPAIKTFFATDLFVSAAPREMQSDLESEDEVEGAGGKPPGGQLTMAVGDSTTIGNGAFALEFTEFNPQVSSPRVPDSARIAVAARMEVTNLQTEETRRIRPIYLVMQDRSQTSVQSVIRDWKLAVSFNGMNVDSGKAHLKITGAEVPEQDWVVVQASVKPYINVFWLGVLILTGGVVVSMGRRVQDLRFWRRRSS</sequence>
<organism evidence="8 9">
    <name type="scientific">Salinibacter ruber</name>
    <dbReference type="NCBI Taxonomy" id="146919"/>
    <lineage>
        <taxon>Bacteria</taxon>
        <taxon>Pseudomonadati</taxon>
        <taxon>Rhodothermota</taxon>
        <taxon>Rhodothermia</taxon>
        <taxon>Rhodothermales</taxon>
        <taxon>Salinibacteraceae</taxon>
        <taxon>Salinibacter</taxon>
    </lineage>
</organism>
<feature type="transmembrane region" description="Helical" evidence="4">
    <location>
        <begin position="196"/>
        <end position="216"/>
    </location>
</feature>
<dbReference type="GO" id="GO:0020037">
    <property type="term" value="F:heme binding"/>
    <property type="evidence" value="ECO:0007669"/>
    <property type="project" value="InterPro"/>
</dbReference>
<feature type="transmembrane region" description="Helical" evidence="4">
    <location>
        <begin position="97"/>
        <end position="115"/>
    </location>
</feature>
<protein>
    <submittedName>
        <fullName evidence="8">Cytochrome c-type biogenesis protein CcmF</fullName>
    </submittedName>
</protein>
<feature type="compositionally biased region" description="Acidic residues" evidence="3">
    <location>
        <begin position="653"/>
        <end position="662"/>
    </location>
</feature>
<keyword evidence="4" id="KW-0812">Transmembrane</keyword>
<evidence type="ECO:0000313" key="9">
    <source>
        <dbReference type="Proteomes" id="UP001155027"/>
    </source>
</evidence>
<evidence type="ECO:0000259" key="7">
    <source>
        <dbReference type="Pfam" id="PF16327"/>
    </source>
</evidence>
<dbReference type="PANTHER" id="PTHR43653">
    <property type="entry name" value="CYTOCHROME C ASSEMBLY PROTEIN-RELATED"/>
    <property type="match status" value="1"/>
</dbReference>
<dbReference type="InterPro" id="IPR032523">
    <property type="entry name" value="CcmF_C"/>
</dbReference>
<feature type="transmembrane region" description="Helical" evidence="4">
    <location>
        <begin position="122"/>
        <end position="144"/>
    </location>
</feature>
<feature type="transmembrane region" description="Helical" evidence="4">
    <location>
        <begin position="447"/>
        <end position="469"/>
    </location>
</feature>
<evidence type="ECO:0000313" key="8">
    <source>
        <dbReference type="EMBL" id="MCS3676309.1"/>
    </source>
</evidence>
<reference evidence="8" key="1">
    <citation type="submission" date="2022-08" db="EMBL/GenBank/DDBJ databases">
        <title>Genomic Encyclopedia of Type Strains, Phase V (KMG-V): Genome sequencing to study the core and pangenomes of soil and plant-associated prokaryotes.</title>
        <authorList>
            <person name="Whitman W."/>
        </authorList>
    </citation>
    <scope>NUCLEOTIDE SEQUENCE</scope>
    <source>
        <strain evidence="8">0</strain>
    </source>
</reference>
<dbReference type="Pfam" id="PF16327">
    <property type="entry name" value="CcmF_C"/>
    <property type="match status" value="1"/>
</dbReference>
<dbReference type="Proteomes" id="UP001155027">
    <property type="component" value="Unassembled WGS sequence"/>
</dbReference>
<dbReference type="Pfam" id="PF01578">
    <property type="entry name" value="Cytochrom_C_asm"/>
    <property type="match status" value="1"/>
</dbReference>
<comment type="similarity">
    <text evidence="1">Belongs to the CcmF/CycK/Ccl1/NrfE/CcsA family.</text>
</comment>
<feature type="transmembrane region" description="Helical" evidence="4">
    <location>
        <begin position="331"/>
        <end position="350"/>
    </location>
</feature>
<dbReference type="GO" id="GO:0015232">
    <property type="term" value="F:heme transmembrane transporter activity"/>
    <property type="evidence" value="ECO:0007669"/>
    <property type="project" value="InterPro"/>
</dbReference>
<feature type="signal peptide" evidence="5">
    <location>
        <begin position="1"/>
        <end position="23"/>
    </location>
</feature>
<dbReference type="GO" id="GO:0016020">
    <property type="term" value="C:membrane"/>
    <property type="evidence" value="ECO:0007669"/>
    <property type="project" value="InterPro"/>
</dbReference>
<feature type="transmembrane region" description="Helical" evidence="4">
    <location>
        <begin position="371"/>
        <end position="395"/>
    </location>
</feature>
<feature type="region of interest" description="Disordered" evidence="3">
    <location>
        <begin position="650"/>
        <end position="671"/>
    </location>
</feature>
<evidence type="ECO:0000256" key="3">
    <source>
        <dbReference type="SAM" id="MobiDB-lite"/>
    </source>
</evidence>
<gene>
    <name evidence="8" type="ORF">GGP71_000205</name>
</gene>
<dbReference type="PANTHER" id="PTHR43653:SF1">
    <property type="entry name" value="CYTOCHROME C-TYPE BIOGENESIS PROTEIN CCMF"/>
    <property type="match status" value="1"/>
</dbReference>
<feature type="chain" id="PRO_5040918561" evidence="5">
    <location>
        <begin position="24"/>
        <end position="825"/>
    </location>
</feature>